<feature type="domain" description="RCK N-terminal" evidence="3">
    <location>
        <begin position="116"/>
        <end position="233"/>
    </location>
</feature>
<dbReference type="InterPro" id="IPR006037">
    <property type="entry name" value="RCK_C"/>
</dbReference>
<dbReference type="PANTHER" id="PTHR43833:SF9">
    <property type="entry name" value="POTASSIUM CHANNEL PROTEIN YUGO-RELATED"/>
    <property type="match status" value="1"/>
</dbReference>
<reference evidence="5" key="1">
    <citation type="submission" date="2021-04" db="EMBL/GenBank/DDBJ databases">
        <title>Genome sequence of Woronichinia naegeliana from Washington state freshwater lake bloom.</title>
        <authorList>
            <person name="Dreher T.W."/>
        </authorList>
    </citation>
    <scope>NUCLEOTIDE SEQUENCE</scope>
    <source>
        <strain evidence="5">WA131</strain>
    </source>
</reference>
<keyword evidence="5" id="KW-0813">Transport</keyword>
<dbReference type="SUPFAM" id="SSF81324">
    <property type="entry name" value="Voltage-gated potassium channels"/>
    <property type="match status" value="1"/>
</dbReference>
<dbReference type="InterPro" id="IPR003148">
    <property type="entry name" value="RCK_N"/>
</dbReference>
<dbReference type="InterPro" id="IPR050721">
    <property type="entry name" value="Trk_Ktr_HKT_K-transport"/>
</dbReference>
<feature type="domain" description="RCK C-terminal" evidence="4">
    <location>
        <begin position="256"/>
        <end position="342"/>
    </location>
</feature>
<dbReference type="Pfam" id="PF02080">
    <property type="entry name" value="TrkA_C"/>
    <property type="match status" value="1"/>
</dbReference>
<dbReference type="GO" id="GO:0005886">
    <property type="term" value="C:plasma membrane"/>
    <property type="evidence" value="ECO:0007669"/>
    <property type="project" value="UniProtKB-SubCell"/>
</dbReference>
<dbReference type="SUPFAM" id="SSF116726">
    <property type="entry name" value="TrkA C-terminal domain-like"/>
    <property type="match status" value="1"/>
</dbReference>
<organism evidence="5">
    <name type="scientific">Woronichinia naegeliana WA131</name>
    <dbReference type="NCBI Taxonomy" id="2824559"/>
    <lineage>
        <taxon>Bacteria</taxon>
        <taxon>Bacillati</taxon>
        <taxon>Cyanobacteriota</taxon>
        <taxon>Cyanophyceae</taxon>
        <taxon>Synechococcales</taxon>
        <taxon>Coelosphaeriaceae</taxon>
        <taxon>Woronichinia</taxon>
    </lineage>
</organism>
<feature type="transmembrane region" description="Helical" evidence="2">
    <location>
        <begin position="70"/>
        <end position="87"/>
    </location>
</feature>
<dbReference type="GO" id="GO:0006813">
    <property type="term" value="P:potassium ion transport"/>
    <property type="evidence" value="ECO:0007669"/>
    <property type="project" value="InterPro"/>
</dbReference>
<dbReference type="Pfam" id="PF02254">
    <property type="entry name" value="TrkA_N"/>
    <property type="match status" value="1"/>
</dbReference>
<evidence type="ECO:0000256" key="2">
    <source>
        <dbReference type="SAM" id="Phobius"/>
    </source>
</evidence>
<dbReference type="InterPro" id="IPR036721">
    <property type="entry name" value="RCK_C_sf"/>
</dbReference>
<evidence type="ECO:0000313" key="5">
    <source>
        <dbReference type="EMBL" id="UXE61906.1"/>
    </source>
</evidence>
<dbReference type="InterPro" id="IPR013099">
    <property type="entry name" value="K_chnl_dom"/>
</dbReference>
<proteinExistence type="predicted"/>
<accession>A0A977KXT4</accession>
<dbReference type="PROSITE" id="PS51202">
    <property type="entry name" value="RCK_C"/>
    <property type="match status" value="1"/>
</dbReference>
<evidence type="ECO:0000256" key="1">
    <source>
        <dbReference type="ARBA" id="ARBA00004651"/>
    </source>
</evidence>
<keyword evidence="2" id="KW-1133">Transmembrane helix</keyword>
<keyword evidence="5" id="KW-0406">Ion transport</keyword>
<dbReference type="Gene3D" id="3.40.50.720">
    <property type="entry name" value="NAD(P)-binding Rossmann-like Domain"/>
    <property type="match status" value="1"/>
</dbReference>
<keyword evidence="5" id="KW-0407">Ion channel</keyword>
<sequence>MLNIVEQKNRRLHQELLGGGLTFVGLLLAGTFWYRFIEHWTWIDAAYMTTITLTTVGFGETHPLDPKSRVFTMLLVLAGLFTIGYMANRFTEAFIQGYFQAGLRQRQERLMISTLKEHYILCGFGRTGCQIAAEFQTEGIPFLIIESDTAQIERAKAMGYQVLTGDATLDESLLAAKIDQAICIVAALTSDAENLYTVLSAKTLNPKIRAIARASTEEAVQKLQRAGADEVVSPYITGGKRLAAAALRPQVVDFVDGILTGAGRSFYMEEFRITADSSPYIGQSLSEARLRSQSGALVLAIRRLDRDLIVGPTGETLLLEEDSLICLGTVEQLRKLNHILCPLSPATLRLPTKQK</sequence>
<dbReference type="EMBL" id="CP073041">
    <property type="protein sequence ID" value="UXE61906.1"/>
    <property type="molecule type" value="Genomic_DNA"/>
</dbReference>
<dbReference type="PROSITE" id="PS51201">
    <property type="entry name" value="RCK_N"/>
    <property type="match status" value="1"/>
</dbReference>
<protein>
    <submittedName>
        <fullName evidence="5">Potassium channel protein</fullName>
    </submittedName>
</protein>
<comment type="subcellular location">
    <subcellularLocation>
        <location evidence="1">Cell membrane</location>
        <topology evidence="1">Multi-pass membrane protein</topology>
    </subcellularLocation>
</comment>
<dbReference type="Gene3D" id="3.30.70.1450">
    <property type="entry name" value="Regulator of K+ conductance, C-terminal domain"/>
    <property type="match status" value="1"/>
</dbReference>
<feature type="transmembrane region" description="Helical" evidence="2">
    <location>
        <begin position="16"/>
        <end position="34"/>
    </location>
</feature>
<gene>
    <name evidence="5" type="ORF">KA717_02965</name>
</gene>
<feature type="transmembrane region" description="Helical" evidence="2">
    <location>
        <begin position="40"/>
        <end position="58"/>
    </location>
</feature>
<name>A0A977KXT4_9CYAN</name>
<dbReference type="GO" id="GO:0008324">
    <property type="term" value="F:monoatomic cation transmembrane transporter activity"/>
    <property type="evidence" value="ECO:0007669"/>
    <property type="project" value="InterPro"/>
</dbReference>
<dbReference type="AlphaFoldDB" id="A0A977KXT4"/>
<dbReference type="Pfam" id="PF07885">
    <property type="entry name" value="Ion_trans_2"/>
    <property type="match status" value="1"/>
</dbReference>
<keyword evidence="2" id="KW-0812">Transmembrane</keyword>
<dbReference type="KEGG" id="wna:KA717_02965"/>
<evidence type="ECO:0000259" key="3">
    <source>
        <dbReference type="PROSITE" id="PS51201"/>
    </source>
</evidence>
<dbReference type="SUPFAM" id="SSF51735">
    <property type="entry name" value="NAD(P)-binding Rossmann-fold domains"/>
    <property type="match status" value="1"/>
</dbReference>
<dbReference type="PANTHER" id="PTHR43833">
    <property type="entry name" value="POTASSIUM CHANNEL PROTEIN 2-RELATED-RELATED"/>
    <property type="match status" value="1"/>
</dbReference>
<evidence type="ECO:0000259" key="4">
    <source>
        <dbReference type="PROSITE" id="PS51202"/>
    </source>
</evidence>
<dbReference type="Proteomes" id="UP001065613">
    <property type="component" value="Chromosome"/>
</dbReference>
<dbReference type="InterPro" id="IPR036291">
    <property type="entry name" value="NAD(P)-bd_dom_sf"/>
</dbReference>
<dbReference type="Gene3D" id="1.10.287.70">
    <property type="match status" value="1"/>
</dbReference>
<keyword evidence="2" id="KW-0472">Membrane</keyword>